<dbReference type="InterPro" id="IPR029061">
    <property type="entry name" value="THDP-binding"/>
</dbReference>
<dbReference type="PANTHER" id="PTHR48084:SF3">
    <property type="entry name" value="SUBUNIT OF PYRUVATE:FLAVODOXIN OXIDOREDUCTASE"/>
    <property type="match status" value="1"/>
</dbReference>
<gene>
    <name evidence="4" type="ORF">GALL_174590</name>
</gene>
<dbReference type="AlphaFoldDB" id="A0A1J5RX41"/>
<keyword evidence="1" id="KW-0560">Oxidoreductase</keyword>
<dbReference type="SUPFAM" id="SSF53323">
    <property type="entry name" value="Pyruvate-ferredoxin oxidoreductase, PFOR, domain III"/>
    <property type="match status" value="1"/>
</dbReference>
<dbReference type="InterPro" id="IPR002880">
    <property type="entry name" value="Pyrv_Fd/Flavodoxin_OxRdtase_N"/>
</dbReference>
<dbReference type="GO" id="GO:0016903">
    <property type="term" value="F:oxidoreductase activity, acting on the aldehyde or oxo group of donors"/>
    <property type="evidence" value="ECO:0007669"/>
    <property type="project" value="InterPro"/>
</dbReference>
<keyword evidence="4" id="KW-0670">Pyruvate</keyword>
<comment type="caution">
    <text evidence="4">The sequence shown here is derived from an EMBL/GenBank/DDBJ whole genome shotgun (WGS) entry which is preliminary data.</text>
</comment>
<evidence type="ECO:0000259" key="3">
    <source>
        <dbReference type="Pfam" id="PF20169"/>
    </source>
</evidence>
<proteinExistence type="predicted"/>
<dbReference type="SUPFAM" id="SSF52518">
    <property type="entry name" value="Thiamin diphosphate-binding fold (THDP-binding)"/>
    <property type="match status" value="2"/>
</dbReference>
<sequence>MSLASASLDDKYRLDRGRVFLTGVQALARLPMLQHQRDVAAGLNTAGYVSGYRGSPLGGLDTALHQAERYLRAEDVTFRPGVNEDLAATAIWGTQQLQLFPGAKRDGIFSMWYGKGPGVDRCGDVFKHANYAGTSQHGGVLVIAGDDHSARSSAVAHQSEHSFSACGIPVLAPADLQDTLDFGLHGWAMSRYSGCWVAMKLTADSVESSATVELDPERLRIRLPEDFVLPPDGVHIRWPDPQLAQERRMQEYKVYAAQAYARSNGLNRLVFGGDGPARLGIIACGKAYLDVRQALTDLGIDERLAGAIGLRLYKVGMPWPLEADGVRHFALGLEEILVVEEKRQIIEYQLKEQLYNWREDVRPRVLGKYDENGEWSAAHGPWLLPPTGELTPAIVARAIAARIGRYHSSEKIRSRLALLEAKERALAAPHPTVPRLPYFCAGCPHNLSTKVPDGSSALAGVGCHLLAVGMGRNTLTICQMGGEGAAWLGLAEHAGIAHIFANMGDGTYYHSGLLAIRAAVAAERGGVNITYKILYNDAVAMTGGQPLDGPLTVPQISRQLAAEGVRRIVVLADDPKKYPAAAGFAPGTEIRPREDLDRVQRELRQTPGVTALIYDQTCAAEKRRRRKRGGYPDLPRRVFINELVCEGCGDCSAKSNCLAVVPVATEYGMKRAIDQASCNKDYSCINGCCPAMVSVEGGALRRGSASNPSADLPQPQLPDLSVPYGILIAGVGGTGVVTIGALIGMAAHLDGKGVTVLDMTGMAQKGGAVSSHVRLARRQEELFAPRIATGEADVVLGCDLLVAVGDDALSKTQAGLTRMIVNTGRMITGDFVRDPDQAYPLAALQDQLRAAVGADATEFVDAARLASLLTGNPVMTNIFLLGYAWQRGLVPVSEAALLRALELNGVAVSDNRLAFAWGRRAAFDAEGTGAIAGAVEPVLDTHRLSRDLEEIVARRSDVLRDYQNAAYARRYSDLIRRVRKAEAAAVPGGSALAEAVARNYFKLLAYKDEYEVARLFTAPEFARALAGSFSGDYRLRFHLAPSWLGRPDPYSGETKKRSFGPWLLPAFRVLARLKFLRGTALDIFGRSAERRIERELIREYEAAMDAALAALRPETHAQAVELARLPEAIRGYGPVKLKGVAAYRTRRGQLLAALAA</sequence>
<dbReference type="InterPro" id="IPR019752">
    <property type="entry name" value="Pyrv/ketoisovalerate_OxRed_cat"/>
</dbReference>
<dbReference type="EMBL" id="MLJW01000095">
    <property type="protein sequence ID" value="OIR00394.1"/>
    <property type="molecule type" value="Genomic_DNA"/>
</dbReference>
<dbReference type="InterPro" id="IPR051457">
    <property type="entry name" value="2-oxoacid:Fd_oxidoreductase"/>
</dbReference>
<evidence type="ECO:0000313" key="4">
    <source>
        <dbReference type="EMBL" id="OIR00394.1"/>
    </source>
</evidence>
<dbReference type="CDD" id="cd07034">
    <property type="entry name" value="TPP_PYR_PFOR_IOR-alpha_like"/>
    <property type="match status" value="1"/>
</dbReference>
<dbReference type="PANTHER" id="PTHR48084">
    <property type="entry name" value="2-OXOGLUTARATE OXIDOREDUCTASE SUBUNIT KORB-RELATED"/>
    <property type="match status" value="1"/>
</dbReference>
<dbReference type="NCBIfam" id="NF009589">
    <property type="entry name" value="PRK13030.1"/>
    <property type="match status" value="1"/>
</dbReference>
<evidence type="ECO:0000259" key="2">
    <source>
        <dbReference type="Pfam" id="PF01558"/>
    </source>
</evidence>
<dbReference type="Pfam" id="PF20169">
    <property type="entry name" value="DUF6537"/>
    <property type="match status" value="1"/>
</dbReference>
<evidence type="ECO:0000256" key="1">
    <source>
        <dbReference type="ARBA" id="ARBA00023002"/>
    </source>
</evidence>
<dbReference type="Pfam" id="PF01558">
    <property type="entry name" value="POR"/>
    <property type="match status" value="1"/>
</dbReference>
<reference evidence="4" key="1">
    <citation type="submission" date="2016-10" db="EMBL/GenBank/DDBJ databases">
        <title>Sequence of Gallionella enrichment culture.</title>
        <authorList>
            <person name="Poehlein A."/>
            <person name="Muehling M."/>
            <person name="Daniel R."/>
        </authorList>
    </citation>
    <scope>NUCLEOTIDE SEQUENCE</scope>
</reference>
<feature type="domain" description="DUF6537" evidence="3">
    <location>
        <begin position="948"/>
        <end position="1147"/>
    </location>
</feature>
<dbReference type="InterPro" id="IPR046667">
    <property type="entry name" value="DUF6537"/>
</dbReference>
<name>A0A1J5RX41_9ZZZZ</name>
<dbReference type="Gene3D" id="3.40.50.970">
    <property type="match status" value="1"/>
</dbReference>
<dbReference type="InterPro" id="IPR002869">
    <property type="entry name" value="Pyrv_flavodox_OxRed_cen"/>
</dbReference>
<organism evidence="4">
    <name type="scientific">mine drainage metagenome</name>
    <dbReference type="NCBI Taxonomy" id="410659"/>
    <lineage>
        <taxon>unclassified sequences</taxon>
        <taxon>metagenomes</taxon>
        <taxon>ecological metagenomes</taxon>
    </lineage>
</organism>
<feature type="domain" description="Pyruvate/ketoisovalerate oxidoreductase catalytic" evidence="2">
    <location>
        <begin position="732"/>
        <end position="916"/>
    </location>
</feature>
<protein>
    <submittedName>
        <fullName evidence="4">Indolepyruvate ferredoxin oxidoreductase</fullName>
    </submittedName>
</protein>
<dbReference type="NCBIfam" id="NF009588">
    <property type="entry name" value="PRK13029.1"/>
    <property type="match status" value="1"/>
</dbReference>
<accession>A0A1J5RX41</accession>
<dbReference type="Gene3D" id="3.40.920.10">
    <property type="entry name" value="Pyruvate-ferredoxin oxidoreductase, PFOR, domain III"/>
    <property type="match status" value="1"/>
</dbReference>